<evidence type="ECO:0000313" key="2">
    <source>
        <dbReference type="Proteomes" id="UP000515264"/>
    </source>
</evidence>
<organism evidence="1 2">
    <name type="scientific">Vibrio spartinae</name>
    <dbReference type="NCBI Taxonomy" id="1918945"/>
    <lineage>
        <taxon>Bacteria</taxon>
        <taxon>Pseudomonadati</taxon>
        <taxon>Pseudomonadota</taxon>
        <taxon>Gammaproteobacteria</taxon>
        <taxon>Vibrionales</taxon>
        <taxon>Vibrionaceae</taxon>
        <taxon>Vibrio</taxon>
    </lineage>
</organism>
<dbReference type="Proteomes" id="UP000515264">
    <property type="component" value="Chromosome 1"/>
</dbReference>
<name>A0ABX6R3G1_9VIBR</name>
<reference evidence="1 2" key="1">
    <citation type="journal article" date="2020" name="J. Nat. Prod.">
        <title>Genomics-Metabolomics Profiling Disclosed Marine Vibrio spartinae 3.6 as a Producer of a New Branched Side Chain Prodigiosin.</title>
        <authorList>
            <person name="Vitale G.A."/>
            <person name="Sciarretta M."/>
            <person name="Palma Esposito F."/>
            <person name="January G.G."/>
            <person name="Giaccio M."/>
            <person name="Bunk B."/>
            <person name="Sproer C."/>
            <person name="Bajerski F."/>
            <person name="Power D."/>
            <person name="Festa C."/>
            <person name="Monti M.C."/>
            <person name="D'Auria M.V."/>
            <person name="de Pascale D."/>
        </authorList>
    </citation>
    <scope>NUCLEOTIDE SEQUENCE [LARGE SCALE GENOMIC DNA]</scope>
    <source>
        <strain evidence="1 2">3.6</strain>
    </source>
</reference>
<keyword evidence="2" id="KW-1185">Reference proteome</keyword>
<evidence type="ECO:0000313" key="1">
    <source>
        <dbReference type="EMBL" id="QMV15938.1"/>
    </source>
</evidence>
<protein>
    <submittedName>
        <fullName evidence="1">Uncharacterized protein</fullName>
    </submittedName>
</protein>
<proteinExistence type="predicted"/>
<gene>
    <name evidence="1" type="ORF">Vspart_03312</name>
</gene>
<dbReference type="EMBL" id="CP046268">
    <property type="protein sequence ID" value="QMV15938.1"/>
    <property type="molecule type" value="Genomic_DNA"/>
</dbReference>
<sequence>MFQELWATIVGKMVAGEVNKFPQNLGLIVLL</sequence>
<accession>A0ABX6R3G1</accession>